<accession>A0AAX4PHR9</accession>
<dbReference type="Proteomes" id="UP001472866">
    <property type="component" value="Chromosome 12"/>
</dbReference>
<feature type="domain" description="Amine oxidase" evidence="2">
    <location>
        <begin position="253"/>
        <end position="509"/>
    </location>
</feature>
<name>A0AAX4PHR9_9CHLO</name>
<dbReference type="EMBL" id="CP151512">
    <property type="protein sequence ID" value="WZN65606.1"/>
    <property type="molecule type" value="Genomic_DNA"/>
</dbReference>
<dbReference type="AlphaFoldDB" id="A0AAX4PHR9"/>
<evidence type="ECO:0000259" key="2">
    <source>
        <dbReference type="Pfam" id="PF01593"/>
    </source>
</evidence>
<evidence type="ECO:0000313" key="4">
    <source>
        <dbReference type="Proteomes" id="UP001472866"/>
    </source>
</evidence>
<keyword evidence="4" id="KW-1185">Reference proteome</keyword>
<dbReference type="PANTHER" id="PTHR16128">
    <property type="entry name" value="FAD/NAD(P)-BINDING OXIDOREDUCTASE FAMILY PROTEIN"/>
    <property type="match status" value="1"/>
</dbReference>
<dbReference type="InterPro" id="IPR002937">
    <property type="entry name" value="Amino_oxidase"/>
</dbReference>
<feature type="compositionally biased region" description="Low complexity" evidence="1">
    <location>
        <begin position="100"/>
        <end position="122"/>
    </location>
</feature>
<dbReference type="Pfam" id="PF13450">
    <property type="entry name" value="NAD_binding_8"/>
    <property type="match status" value="1"/>
</dbReference>
<dbReference type="Pfam" id="PF01593">
    <property type="entry name" value="Amino_oxidase"/>
    <property type="match status" value="1"/>
</dbReference>
<dbReference type="PANTHER" id="PTHR16128:SF8">
    <property type="entry name" value="EXPRESSED PROTEIN"/>
    <property type="match status" value="1"/>
</dbReference>
<protein>
    <recommendedName>
        <fullName evidence="2">Amine oxidase domain-containing protein</fullName>
    </recommendedName>
</protein>
<organism evidence="3 4">
    <name type="scientific">Chloropicon roscoffensis</name>
    <dbReference type="NCBI Taxonomy" id="1461544"/>
    <lineage>
        <taxon>Eukaryota</taxon>
        <taxon>Viridiplantae</taxon>
        <taxon>Chlorophyta</taxon>
        <taxon>Chloropicophyceae</taxon>
        <taxon>Chloropicales</taxon>
        <taxon>Chloropicaceae</taxon>
        <taxon>Chloropicon</taxon>
    </lineage>
</organism>
<dbReference type="InterPro" id="IPR036188">
    <property type="entry name" value="FAD/NAD-bd_sf"/>
</dbReference>
<feature type="region of interest" description="Disordered" evidence="1">
    <location>
        <begin position="76"/>
        <end position="122"/>
    </location>
</feature>
<sequence>MRKADPKSWWLQCERWHIGTPAGGSGVSGDLNLTTGPEPRPVAPLALTLVVCVSFEWRLRSVRLFWRLRESTLMAPGGPGGPLGGLQGPARPKQKAKGMSNRVSNRQQSSSSSSRKNRNSYSSSKCEKTWEYSSSLADGKARVAIIGGGISGLCCAQGLLERKVRCTVFDTGENGAGGRLATRRAGDPSHNGFTGEEVEGQCWDHACQWFTCDDPEFDSVVKEWSAKGIVREWEHDNAVGSLDAVLGTSAIGGGGSGQKWIGRRGMRDVAEDLLQSLREAHPASKGAFEVSRPAWVNKLKPREEGWEVFARGKTKGVFDMVVIAHNGKCANRLVKPTGAERTLRQLRSLKLSAIWALMVEFESTGTGQPPVLPSGLQACFVSNSDVISFVGNQSAKYGPSKSGTECFTLFSTEGFGRQHKVPQEAVPPAKAAEVRDLMLGALFAIPGVSRREVGPAWRAQLWGAALPTNALGEPFILEREKRIAVCGDWLTGSGVQDAALSGFALAAAIAEGIPSNAGLDAKLRPLAGVTPIGSFY</sequence>
<gene>
    <name evidence="3" type="ORF">HKI87_12g71660</name>
</gene>
<feature type="compositionally biased region" description="Gly residues" evidence="1">
    <location>
        <begin position="77"/>
        <end position="87"/>
    </location>
</feature>
<proteinExistence type="predicted"/>
<reference evidence="3 4" key="1">
    <citation type="submission" date="2024-03" db="EMBL/GenBank/DDBJ databases">
        <title>Complete genome sequence of the green alga Chloropicon roscoffensis RCC1871.</title>
        <authorList>
            <person name="Lemieux C."/>
            <person name="Pombert J.-F."/>
            <person name="Otis C."/>
            <person name="Turmel M."/>
        </authorList>
    </citation>
    <scope>NUCLEOTIDE SEQUENCE [LARGE SCALE GENOMIC DNA]</scope>
    <source>
        <strain evidence="3 4">RCC1871</strain>
    </source>
</reference>
<evidence type="ECO:0000313" key="3">
    <source>
        <dbReference type="EMBL" id="WZN65606.1"/>
    </source>
</evidence>
<dbReference type="SUPFAM" id="SSF51905">
    <property type="entry name" value="FAD/NAD(P)-binding domain"/>
    <property type="match status" value="1"/>
</dbReference>
<dbReference type="GO" id="GO:0016491">
    <property type="term" value="F:oxidoreductase activity"/>
    <property type="evidence" value="ECO:0007669"/>
    <property type="project" value="InterPro"/>
</dbReference>
<evidence type="ECO:0000256" key="1">
    <source>
        <dbReference type="SAM" id="MobiDB-lite"/>
    </source>
</evidence>
<dbReference type="Gene3D" id="3.90.660.10">
    <property type="match status" value="1"/>
</dbReference>
<dbReference type="Gene3D" id="3.50.50.60">
    <property type="entry name" value="FAD/NAD(P)-binding domain"/>
    <property type="match status" value="1"/>
</dbReference>